<evidence type="ECO:0000313" key="11">
    <source>
        <dbReference type="Proteomes" id="UP001526426"/>
    </source>
</evidence>
<comment type="caution">
    <text evidence="10">The sequence shown here is derived from an EMBL/GenBank/DDBJ whole genome shotgun (WGS) entry which is preliminary data.</text>
</comment>
<dbReference type="Pfam" id="PF13231">
    <property type="entry name" value="PMT_2"/>
    <property type="match status" value="1"/>
</dbReference>
<protein>
    <submittedName>
        <fullName evidence="10">Glycosyltransferase family 39 protein</fullName>
        <ecNumber evidence="10">2.4.-.-</ecNumber>
    </submittedName>
</protein>
<dbReference type="EMBL" id="JAIHOM010000051">
    <property type="protein sequence ID" value="MCW6036939.1"/>
    <property type="molecule type" value="Genomic_DNA"/>
</dbReference>
<evidence type="ECO:0000259" key="9">
    <source>
        <dbReference type="Pfam" id="PF13231"/>
    </source>
</evidence>
<organism evidence="10 11">
    <name type="scientific">Spirulina subsalsa FACHB-351</name>
    <dbReference type="NCBI Taxonomy" id="234711"/>
    <lineage>
        <taxon>Bacteria</taxon>
        <taxon>Bacillati</taxon>
        <taxon>Cyanobacteriota</taxon>
        <taxon>Cyanophyceae</taxon>
        <taxon>Spirulinales</taxon>
        <taxon>Spirulinaceae</taxon>
        <taxon>Spirulina</taxon>
    </lineage>
</organism>
<evidence type="ECO:0000256" key="2">
    <source>
        <dbReference type="ARBA" id="ARBA00022475"/>
    </source>
</evidence>
<dbReference type="InterPro" id="IPR038731">
    <property type="entry name" value="RgtA/B/C-like"/>
</dbReference>
<comment type="subcellular location">
    <subcellularLocation>
        <location evidence="1">Cell membrane</location>
        <topology evidence="1">Multi-pass membrane protein</topology>
    </subcellularLocation>
</comment>
<evidence type="ECO:0000313" key="10">
    <source>
        <dbReference type="EMBL" id="MCW6036939.1"/>
    </source>
</evidence>
<dbReference type="PANTHER" id="PTHR33908">
    <property type="entry name" value="MANNOSYLTRANSFERASE YKCB-RELATED"/>
    <property type="match status" value="1"/>
</dbReference>
<keyword evidence="5 8" id="KW-0812">Transmembrane</keyword>
<feature type="transmembrane region" description="Helical" evidence="8">
    <location>
        <begin position="338"/>
        <end position="354"/>
    </location>
</feature>
<evidence type="ECO:0000256" key="3">
    <source>
        <dbReference type="ARBA" id="ARBA00022676"/>
    </source>
</evidence>
<feature type="transmembrane region" description="Helical" evidence="8">
    <location>
        <begin position="67"/>
        <end position="98"/>
    </location>
</feature>
<keyword evidence="3 10" id="KW-0328">Glycosyltransferase</keyword>
<evidence type="ECO:0000256" key="8">
    <source>
        <dbReference type="SAM" id="Phobius"/>
    </source>
</evidence>
<dbReference type="GO" id="GO:0016757">
    <property type="term" value="F:glycosyltransferase activity"/>
    <property type="evidence" value="ECO:0007669"/>
    <property type="project" value="UniProtKB-KW"/>
</dbReference>
<feature type="transmembrane region" description="Helical" evidence="8">
    <location>
        <begin position="133"/>
        <end position="154"/>
    </location>
</feature>
<feature type="transmembrane region" description="Helical" evidence="8">
    <location>
        <begin position="186"/>
        <end position="203"/>
    </location>
</feature>
<dbReference type="InterPro" id="IPR050297">
    <property type="entry name" value="LipidA_mod_glycosyltrf_83"/>
</dbReference>
<evidence type="ECO:0000256" key="1">
    <source>
        <dbReference type="ARBA" id="ARBA00004651"/>
    </source>
</evidence>
<evidence type="ECO:0000256" key="7">
    <source>
        <dbReference type="ARBA" id="ARBA00023136"/>
    </source>
</evidence>
<keyword evidence="11" id="KW-1185">Reference proteome</keyword>
<feature type="transmembrane region" description="Helical" evidence="8">
    <location>
        <begin position="313"/>
        <end position="332"/>
    </location>
</feature>
<keyword evidence="2" id="KW-1003">Cell membrane</keyword>
<keyword evidence="6 8" id="KW-1133">Transmembrane helix</keyword>
<feature type="transmembrane region" description="Helical" evidence="8">
    <location>
        <begin position="12"/>
        <end position="30"/>
    </location>
</feature>
<feature type="transmembrane region" description="Helical" evidence="8">
    <location>
        <begin position="110"/>
        <end position="127"/>
    </location>
</feature>
<dbReference type="RefSeq" id="WP_265264764.1">
    <property type="nucleotide sequence ID" value="NZ_JAIHOM010000051.1"/>
</dbReference>
<feature type="domain" description="Glycosyltransferase RgtA/B/C/D-like" evidence="9">
    <location>
        <begin position="61"/>
        <end position="223"/>
    </location>
</feature>
<evidence type="ECO:0000256" key="6">
    <source>
        <dbReference type="ARBA" id="ARBA00022989"/>
    </source>
</evidence>
<sequence length="551" mass="62568">MKSQVLSKIDYSLMLALGISLLLRIPTFLVPSWSVDEGFIAANATLILEGGVLYRDAVDHRAPLLTYLYSLIFALFGNYNTVAIYMALMLVIVTILILLYKTSQLFLNRVGVKCCIFLFASLSTTFTELSSDLYPFNTEWLMVALSLAGSYCLLKGLKPKQYFNYKLGLVSGVFFGLSLMTKQVALLDLLTSLCFVLAVPILNKNFSRLPILKSLTYALCIIIGSSLVLVLFWSFFAFNGAFNEFWFYVFTYNKNYYAIHSVTPTRLLGAITISLDKFLSDYGFYFLTFTACVLIIFSQLGKIKLHNSGANNFPVYWLMMLVSSFIAVTSPLRFFDHYYIQMIPSLCLLSALTMESIYDTFKNIQPCNTVQKKLISIYTVGFIVGLQGIPLLMNISHSLAGIKFWKQVHLSPESSRSRLISFIQQNSSKQDRIFVWGFASDIYLMSQRIPGSRFTYCTFVTGAIPGKNDWDLNTDQWIVPGSMNLLIDDLTETKPRLIIDTSPGDIMRWGRYPIEQYPELQNIIDNGYELAAEVKDVDNSRVIYRVYKLIN</sequence>
<keyword evidence="7 8" id="KW-0472">Membrane</keyword>
<dbReference type="PANTHER" id="PTHR33908:SF11">
    <property type="entry name" value="MEMBRANE PROTEIN"/>
    <property type="match status" value="1"/>
</dbReference>
<reference evidence="10 11" key="1">
    <citation type="submission" date="2021-08" db="EMBL/GenBank/DDBJ databases">
        <title>Draft genome sequence of Spirulina subsalsa with high tolerance to salinity and hype-accumulation of phycocyanin.</title>
        <authorList>
            <person name="Pei H."/>
            <person name="Jiang L."/>
        </authorList>
    </citation>
    <scope>NUCLEOTIDE SEQUENCE [LARGE SCALE GENOMIC DNA]</scope>
    <source>
        <strain evidence="10 11">FACHB-351</strain>
    </source>
</reference>
<name>A0ABT3L777_9CYAN</name>
<feature type="transmembrane region" description="Helical" evidence="8">
    <location>
        <begin position="163"/>
        <end position="180"/>
    </location>
</feature>
<gene>
    <name evidence="10" type="ORF">K4A83_11785</name>
</gene>
<evidence type="ECO:0000256" key="5">
    <source>
        <dbReference type="ARBA" id="ARBA00022692"/>
    </source>
</evidence>
<proteinExistence type="predicted"/>
<feature type="transmembrane region" description="Helical" evidence="8">
    <location>
        <begin position="375"/>
        <end position="393"/>
    </location>
</feature>
<feature type="transmembrane region" description="Helical" evidence="8">
    <location>
        <begin position="282"/>
        <end position="301"/>
    </location>
</feature>
<evidence type="ECO:0000256" key="4">
    <source>
        <dbReference type="ARBA" id="ARBA00022679"/>
    </source>
</evidence>
<dbReference type="Proteomes" id="UP001526426">
    <property type="component" value="Unassembled WGS sequence"/>
</dbReference>
<feature type="transmembrane region" description="Helical" evidence="8">
    <location>
        <begin position="215"/>
        <end position="238"/>
    </location>
</feature>
<accession>A0ABT3L777</accession>
<dbReference type="EC" id="2.4.-.-" evidence="10"/>
<keyword evidence="4 10" id="KW-0808">Transferase</keyword>